<sequence>MQSIFRLPWSSEDKATVLEKFALQKPARSTPVLDVPIISGGKRKRPDSEPDAPETTQKRSKVPNGGAVQPALEPTSGSDARAPTIMPAHTASDTALERAIDARTRQASGDMSATAPGVSHASSQHSSRATEVAQLGGIAQTSFMSPHIAPHIAPTIVHLRMIDATVTDSRSPKSAMSSQKSDVLRSVIGAQFDLEIRLKHDELRLIELEIAKCQIGLEQLRRCELIPHPATGPPSVDVSQGAGHALLSPQGYTQPAQPAPWGVSDGPYTRHYAQWLLSDPLFDAQPVAPAHAAPSTPATGYTRAGRPTRGSTTDYAFPTTGPPAPRTSRSSTGSRGQPHSAVEHNFGSGSAGAHQGAPNAAVRDPMIVKRQLDGKWVRLICNECHRSNFNNVQGFLNHCRIAHHVEYKSHEAAAIACGHTVEDYDGGETAVPAVPERIALHTPREAEMLTRSSYSVPPTPSEGPLIHPLVLQAPAVQDPAEAASRVIPRPYNPSASRPGHRRANTTVISTGKLPHLASLLQRRGGVPGDLESLIRENSQKVDLSVYNDSEDEDEIPKERGAKRAKTKKAAGPSKSRASASRAGTRQHLPTPLRTPTDVDGSMTMDVDGPGFQSQLRDAFRFNRTNPPPLSVVPPLTSARMAPRVANPSTSITGAEIDDRDMDLSPHTVADSNPGLVSDHDDDDDDEVDVVDAPEPAAERHGSARHGHGGCSVDGIAVEIEDGSDVERNVPGVGRAEGFCGRRTGGCDRE</sequence>
<keyword evidence="4" id="KW-1185">Reference proteome</keyword>
<feature type="region of interest" description="Disordered" evidence="1">
    <location>
        <begin position="642"/>
        <end position="688"/>
    </location>
</feature>
<evidence type="ECO:0000313" key="3">
    <source>
        <dbReference type="EMBL" id="KAF2399213.1"/>
    </source>
</evidence>
<dbReference type="OrthoDB" id="5355528at2759"/>
<feature type="compositionally biased region" description="Low complexity" evidence="1">
    <location>
        <begin position="326"/>
        <end position="336"/>
    </location>
</feature>
<evidence type="ECO:0000313" key="4">
    <source>
        <dbReference type="Proteomes" id="UP000799640"/>
    </source>
</evidence>
<dbReference type="AlphaFoldDB" id="A0A6G1HT27"/>
<feature type="region of interest" description="Disordered" evidence="1">
    <location>
        <begin position="544"/>
        <end position="599"/>
    </location>
</feature>
<feature type="region of interest" description="Disordered" evidence="1">
    <location>
        <begin position="288"/>
        <end position="360"/>
    </location>
</feature>
<reference evidence="3" key="1">
    <citation type="journal article" date="2020" name="Stud. Mycol.">
        <title>101 Dothideomycetes genomes: a test case for predicting lifestyles and emergence of pathogens.</title>
        <authorList>
            <person name="Haridas S."/>
            <person name="Albert R."/>
            <person name="Binder M."/>
            <person name="Bloem J."/>
            <person name="Labutti K."/>
            <person name="Salamov A."/>
            <person name="Andreopoulos B."/>
            <person name="Baker S."/>
            <person name="Barry K."/>
            <person name="Bills G."/>
            <person name="Bluhm B."/>
            <person name="Cannon C."/>
            <person name="Castanera R."/>
            <person name="Culley D."/>
            <person name="Daum C."/>
            <person name="Ezra D."/>
            <person name="Gonzalez J."/>
            <person name="Henrissat B."/>
            <person name="Kuo A."/>
            <person name="Liang C."/>
            <person name="Lipzen A."/>
            <person name="Lutzoni F."/>
            <person name="Magnuson J."/>
            <person name="Mondo S."/>
            <person name="Nolan M."/>
            <person name="Ohm R."/>
            <person name="Pangilinan J."/>
            <person name="Park H.-J."/>
            <person name="Ramirez L."/>
            <person name="Alfaro M."/>
            <person name="Sun H."/>
            <person name="Tritt A."/>
            <person name="Yoshinaga Y."/>
            <person name="Zwiers L.-H."/>
            <person name="Turgeon B."/>
            <person name="Goodwin S."/>
            <person name="Spatafora J."/>
            <person name="Crous P."/>
            <person name="Grigoriev I."/>
        </authorList>
    </citation>
    <scope>NUCLEOTIDE SEQUENCE</scope>
    <source>
        <strain evidence="3">CBS 262.69</strain>
    </source>
</reference>
<feature type="compositionally biased region" description="Low complexity" evidence="1">
    <location>
        <begin position="288"/>
        <end position="298"/>
    </location>
</feature>
<feature type="compositionally biased region" description="Basic and acidic residues" evidence="1">
    <location>
        <begin position="95"/>
        <end position="104"/>
    </location>
</feature>
<name>A0A6G1HT27_9PEZI</name>
<organism evidence="3 4">
    <name type="scientific">Trichodelitschia bisporula</name>
    <dbReference type="NCBI Taxonomy" id="703511"/>
    <lineage>
        <taxon>Eukaryota</taxon>
        <taxon>Fungi</taxon>
        <taxon>Dikarya</taxon>
        <taxon>Ascomycota</taxon>
        <taxon>Pezizomycotina</taxon>
        <taxon>Dothideomycetes</taxon>
        <taxon>Dothideomycetes incertae sedis</taxon>
        <taxon>Phaeotrichales</taxon>
        <taxon>Phaeotrichaceae</taxon>
        <taxon>Trichodelitschia</taxon>
    </lineage>
</organism>
<feature type="region of interest" description="Disordered" evidence="1">
    <location>
        <begin position="696"/>
        <end position="715"/>
    </location>
</feature>
<feature type="region of interest" description="Disordered" evidence="1">
    <location>
        <begin position="721"/>
        <end position="749"/>
    </location>
</feature>
<dbReference type="InterPro" id="IPR058706">
    <property type="entry name" value="zf-C2H2_AHC1-like"/>
</dbReference>
<gene>
    <name evidence="3" type="ORF">EJ06DRAFT_76687</name>
</gene>
<evidence type="ECO:0000256" key="1">
    <source>
        <dbReference type="SAM" id="MobiDB-lite"/>
    </source>
</evidence>
<feature type="compositionally biased region" description="Acidic residues" evidence="1">
    <location>
        <begin position="679"/>
        <end position="688"/>
    </location>
</feature>
<dbReference type="EMBL" id="ML996698">
    <property type="protein sequence ID" value="KAF2399213.1"/>
    <property type="molecule type" value="Genomic_DNA"/>
</dbReference>
<dbReference type="Pfam" id="PF25909">
    <property type="entry name" value="zf-C2H2_AHC1"/>
    <property type="match status" value="1"/>
</dbReference>
<evidence type="ECO:0000259" key="2">
    <source>
        <dbReference type="Pfam" id="PF25909"/>
    </source>
</evidence>
<accession>A0A6G1HT27</accession>
<feature type="region of interest" description="Disordered" evidence="1">
    <location>
        <begin position="480"/>
        <end position="510"/>
    </location>
</feature>
<protein>
    <recommendedName>
        <fullName evidence="2">AHC1-like C2H2 zinc-finger domain-containing protein</fullName>
    </recommendedName>
</protein>
<dbReference type="Proteomes" id="UP000799640">
    <property type="component" value="Unassembled WGS sequence"/>
</dbReference>
<proteinExistence type="predicted"/>
<feature type="domain" description="AHC1-like C2H2 zinc-finger" evidence="2">
    <location>
        <begin position="368"/>
        <end position="416"/>
    </location>
</feature>
<feature type="region of interest" description="Disordered" evidence="1">
    <location>
        <begin position="25"/>
        <end position="125"/>
    </location>
</feature>